<name>A0A1G7ERJ7_RHOCA</name>
<evidence type="ECO:0000313" key="5">
    <source>
        <dbReference type="EMBL" id="SDE66281.1"/>
    </source>
</evidence>
<gene>
    <name evidence="5" type="ORF">SAMN04244550_00858</name>
</gene>
<evidence type="ECO:0000256" key="2">
    <source>
        <dbReference type="ARBA" id="ARBA00022741"/>
    </source>
</evidence>
<dbReference type="InterPro" id="IPR027417">
    <property type="entry name" value="P-loop_NTPase"/>
</dbReference>
<dbReference type="InterPro" id="IPR015854">
    <property type="entry name" value="ABC_transpr_LolD-like"/>
</dbReference>
<dbReference type="InterPro" id="IPR003593">
    <property type="entry name" value="AAA+_ATPase"/>
</dbReference>
<keyword evidence="3 5" id="KW-0067">ATP-binding</keyword>
<evidence type="ECO:0000256" key="1">
    <source>
        <dbReference type="ARBA" id="ARBA00005417"/>
    </source>
</evidence>
<dbReference type="Gene3D" id="3.40.50.300">
    <property type="entry name" value="P-loop containing nucleotide triphosphate hydrolases"/>
    <property type="match status" value="1"/>
</dbReference>
<dbReference type="PROSITE" id="PS00211">
    <property type="entry name" value="ABC_TRANSPORTER_1"/>
    <property type="match status" value="1"/>
</dbReference>
<comment type="similarity">
    <text evidence="1">Belongs to the ABC transporter superfamily.</text>
</comment>
<evidence type="ECO:0000259" key="4">
    <source>
        <dbReference type="PROSITE" id="PS50893"/>
    </source>
</evidence>
<dbReference type="GO" id="GO:0022857">
    <property type="term" value="F:transmembrane transporter activity"/>
    <property type="evidence" value="ECO:0007669"/>
    <property type="project" value="TreeGrafter"/>
</dbReference>
<dbReference type="Proteomes" id="UP000183812">
    <property type="component" value="Unassembled WGS sequence"/>
</dbReference>
<dbReference type="PANTHER" id="PTHR24220:SF689">
    <property type="entry name" value="LIPOPROTEIN-RELEASING SYSTEM ATP-BINDING PROTEIN LOLD"/>
    <property type="match status" value="1"/>
</dbReference>
<proteinExistence type="inferred from homology"/>
<accession>A0A1G7ERJ7</accession>
<dbReference type="PROSITE" id="PS50893">
    <property type="entry name" value="ABC_TRANSPORTER_2"/>
    <property type="match status" value="1"/>
</dbReference>
<dbReference type="SMART" id="SM00382">
    <property type="entry name" value="AAA"/>
    <property type="match status" value="1"/>
</dbReference>
<feature type="domain" description="ABC transporter" evidence="4">
    <location>
        <begin position="24"/>
        <end position="245"/>
    </location>
</feature>
<dbReference type="GO" id="GO:0016887">
    <property type="term" value="F:ATP hydrolysis activity"/>
    <property type="evidence" value="ECO:0007669"/>
    <property type="project" value="InterPro"/>
</dbReference>
<dbReference type="AlphaFoldDB" id="A0A1G7ERJ7"/>
<dbReference type="GO" id="GO:0005524">
    <property type="term" value="F:ATP binding"/>
    <property type="evidence" value="ECO:0007669"/>
    <property type="project" value="UniProtKB-KW"/>
</dbReference>
<dbReference type="InterPro" id="IPR003439">
    <property type="entry name" value="ABC_transporter-like_ATP-bd"/>
</dbReference>
<protein>
    <submittedName>
        <fullName evidence="5">Putative ABC transport system ATP-binding protein</fullName>
    </submittedName>
</protein>
<dbReference type="OrthoDB" id="9787227at2"/>
<keyword evidence="2" id="KW-0547">Nucleotide-binding</keyword>
<dbReference type="PANTHER" id="PTHR24220">
    <property type="entry name" value="IMPORT ATP-BINDING PROTEIN"/>
    <property type="match status" value="1"/>
</dbReference>
<dbReference type="InterPro" id="IPR017871">
    <property type="entry name" value="ABC_transporter-like_CS"/>
</dbReference>
<dbReference type="SUPFAM" id="SSF52540">
    <property type="entry name" value="P-loop containing nucleoside triphosphate hydrolases"/>
    <property type="match status" value="1"/>
</dbReference>
<evidence type="ECO:0000313" key="6">
    <source>
        <dbReference type="Proteomes" id="UP000183812"/>
    </source>
</evidence>
<evidence type="ECO:0000256" key="3">
    <source>
        <dbReference type="ARBA" id="ARBA00022840"/>
    </source>
</evidence>
<dbReference type="GO" id="GO:0005886">
    <property type="term" value="C:plasma membrane"/>
    <property type="evidence" value="ECO:0007669"/>
    <property type="project" value="TreeGrafter"/>
</dbReference>
<dbReference type="Pfam" id="PF00005">
    <property type="entry name" value="ABC_tran"/>
    <property type="match status" value="1"/>
</dbReference>
<reference evidence="5 6" key="1">
    <citation type="submission" date="2016-10" db="EMBL/GenBank/DDBJ databases">
        <authorList>
            <person name="de Groot N.N."/>
        </authorList>
    </citation>
    <scope>NUCLEOTIDE SEQUENCE [LARGE SCALE GENOMIC DNA]</scope>
    <source>
        <strain evidence="6">DSM 938 / 37b4</strain>
    </source>
</reference>
<sequence length="245" mass="25342">MPTEPLPRPACPPAGAVTMRGLDLQVEGLRLCGEAGRQLLQIPRLQIAAGSAVVLRGPSGAGKSTLLHVLAGLIRPGTGRILWGGTDLAALRDGPRAAFRRARVGLVFQEPLLFEELSAPDNAALTALYAPAAARGEIAARAGAALTRLGLDTADRRASASYSGGERQRIAVARALAGDPAVLLADEPTASLDRANADRLSADLIALSREAGRTLIVASHDPALMALADRVIDLRDGVIAGEQHG</sequence>
<organism evidence="5 6">
    <name type="scientific">Rhodobacter capsulatus</name>
    <name type="common">Rhodopseudomonas capsulata</name>
    <dbReference type="NCBI Taxonomy" id="1061"/>
    <lineage>
        <taxon>Bacteria</taxon>
        <taxon>Pseudomonadati</taxon>
        <taxon>Pseudomonadota</taxon>
        <taxon>Alphaproteobacteria</taxon>
        <taxon>Rhodobacterales</taxon>
        <taxon>Rhodobacter group</taxon>
        <taxon>Rhodobacter</taxon>
    </lineage>
</organism>
<dbReference type="EMBL" id="FNAY01000002">
    <property type="protein sequence ID" value="SDE66281.1"/>
    <property type="molecule type" value="Genomic_DNA"/>
</dbReference>